<dbReference type="HOGENOM" id="CLU_451283_0_0_1"/>
<evidence type="ECO:0000256" key="2">
    <source>
        <dbReference type="SAM" id="MobiDB-lite"/>
    </source>
</evidence>
<dbReference type="EMBL" id="AQGS01000443">
    <property type="protein sequence ID" value="EPS39935.1"/>
    <property type="molecule type" value="Genomic_DNA"/>
</dbReference>
<feature type="region of interest" description="Disordered" evidence="2">
    <location>
        <begin position="470"/>
        <end position="502"/>
    </location>
</feature>
<feature type="coiled-coil region" evidence="1">
    <location>
        <begin position="651"/>
        <end position="678"/>
    </location>
</feature>
<evidence type="ECO:0000313" key="4">
    <source>
        <dbReference type="Proteomes" id="UP000015100"/>
    </source>
</evidence>
<keyword evidence="4" id="KW-1185">Reference proteome</keyword>
<comment type="caution">
    <text evidence="3">The sequence shown here is derived from an EMBL/GenBank/DDBJ whole genome shotgun (WGS) entry which is preliminary data.</text>
</comment>
<dbReference type="OrthoDB" id="5299735at2759"/>
<reference evidence="3 4" key="1">
    <citation type="journal article" date="2013" name="PLoS Genet.">
        <title>Genomic mechanisms accounting for the adaptation to parasitism in nematode-trapping fungi.</title>
        <authorList>
            <person name="Meerupati T."/>
            <person name="Andersson K.M."/>
            <person name="Friman E."/>
            <person name="Kumar D."/>
            <person name="Tunlid A."/>
            <person name="Ahren D."/>
        </authorList>
    </citation>
    <scope>NUCLEOTIDE SEQUENCE [LARGE SCALE GENOMIC DNA]</scope>
    <source>
        <strain evidence="3 4">CBS 200.50</strain>
    </source>
</reference>
<feature type="compositionally biased region" description="Low complexity" evidence="2">
    <location>
        <begin position="470"/>
        <end position="479"/>
    </location>
</feature>
<evidence type="ECO:0000313" key="3">
    <source>
        <dbReference type="EMBL" id="EPS39935.1"/>
    </source>
</evidence>
<reference evidence="4" key="2">
    <citation type="submission" date="2013-04" db="EMBL/GenBank/DDBJ databases">
        <title>Genomic mechanisms accounting for the adaptation to parasitism in nematode-trapping fungi.</title>
        <authorList>
            <person name="Ahren D.G."/>
        </authorList>
    </citation>
    <scope>NUCLEOTIDE SEQUENCE [LARGE SCALE GENOMIC DNA]</scope>
    <source>
        <strain evidence="4">CBS 200.50</strain>
    </source>
</reference>
<dbReference type="Proteomes" id="UP000015100">
    <property type="component" value="Unassembled WGS sequence"/>
</dbReference>
<organism evidence="3 4">
    <name type="scientific">Dactylellina haptotyla (strain CBS 200.50)</name>
    <name type="common">Nematode-trapping fungus</name>
    <name type="synonym">Monacrosporium haptotylum</name>
    <dbReference type="NCBI Taxonomy" id="1284197"/>
    <lineage>
        <taxon>Eukaryota</taxon>
        <taxon>Fungi</taxon>
        <taxon>Dikarya</taxon>
        <taxon>Ascomycota</taxon>
        <taxon>Pezizomycotina</taxon>
        <taxon>Orbiliomycetes</taxon>
        <taxon>Orbiliales</taxon>
        <taxon>Orbiliaceae</taxon>
        <taxon>Dactylellina</taxon>
    </lineage>
</organism>
<sequence>MREPSKFCRLVSPRSQVFRHRYPTGTNIHLSRAVHIRASNLGTKPSTEADFQPPPPPPPSSTAIRASILERSANHQRLFKLLKSLKEKTHFDGYTTYFNAPRLEQALCDLASEDPPFKIASWSALSLYRQSSAAHAIRTQLCMMITPEDILDGDKKSSSHVLAELAKDEKLKAAPGYLIVNSDGVQFAGSSTGRGGAFVSHLPIDTKALYPLGLFATALSPVEDQVNPLVPIIETGKNTVHFPVHRTFIVHHPSKIPPKLADLVTGFDKSLVHHVFECSVEDILKAAPNNDGSDLRICTNIARAALDEIGKPGFDRTKIDKMWKDSRVADFKALLLKTIERNPTGTNQLPHHVRDSIAAVLATELPKNLPSLATLVTSHLEGGNITEAVNSLVSKGRKELLILERSFFPPQSENPFTVVGDMMRTLNQMVKYSLAHAEKSTKALYATISKQSPQTPQYFPSTVETVDGSIIPLSSSIPPEAAPPQPASEHSNPPRPNNMPISNTEEYMLELGALPRKEIEFNELYGEKHSATHLPFISDSGLPNFFPNMRLRLQALITLADNGLRKARLGYLGTLSTSAASAGLLAACGTDPVVCLALLGVMAWYSRLRFNRTLDEIWKGFNTARYSIGDETLCEIRHYLIEYAEREPEDVDLYNEKEEELEEAKKELAEARKLLLEMAPTLEDKFPTWSKGAPGV</sequence>
<accession>S8AAE0</accession>
<proteinExistence type="predicted"/>
<protein>
    <submittedName>
        <fullName evidence="3">Uncharacterized protein</fullName>
    </submittedName>
</protein>
<evidence type="ECO:0000256" key="1">
    <source>
        <dbReference type="SAM" id="Coils"/>
    </source>
</evidence>
<dbReference type="AlphaFoldDB" id="S8AAE0"/>
<gene>
    <name evidence="3" type="ORF">H072_6218</name>
</gene>
<name>S8AAE0_DACHA</name>
<keyword evidence="1" id="KW-0175">Coiled coil</keyword>